<keyword evidence="4" id="KW-1185">Reference proteome</keyword>
<feature type="transmembrane region" description="Helical" evidence="1">
    <location>
        <begin position="12"/>
        <end position="37"/>
    </location>
</feature>
<gene>
    <name evidence="3" type="ORF">ABZ510_35590</name>
</gene>
<evidence type="ECO:0000256" key="1">
    <source>
        <dbReference type="SAM" id="Phobius"/>
    </source>
</evidence>
<dbReference type="RefSeq" id="WP_063045227.1">
    <property type="nucleotide sequence ID" value="NZ_JBEXYG010000001.1"/>
</dbReference>
<name>A0ABV2X1Y1_9NOCA</name>
<dbReference type="EMBL" id="JBEYBF010000056">
    <property type="protein sequence ID" value="MEU1957164.1"/>
    <property type="molecule type" value="Genomic_DNA"/>
</dbReference>
<dbReference type="InterPro" id="IPR025711">
    <property type="entry name" value="PepSY"/>
</dbReference>
<keyword evidence="1" id="KW-0472">Membrane</keyword>
<keyword evidence="1" id="KW-0812">Transmembrane</keyword>
<evidence type="ECO:0000259" key="2">
    <source>
        <dbReference type="Pfam" id="PF03413"/>
    </source>
</evidence>
<protein>
    <submittedName>
        <fullName evidence="3">PepSY domain-containing protein</fullName>
    </submittedName>
</protein>
<dbReference type="Gene3D" id="3.10.450.40">
    <property type="match status" value="1"/>
</dbReference>
<dbReference type="Proteomes" id="UP001550628">
    <property type="component" value="Unassembled WGS sequence"/>
</dbReference>
<organism evidence="3 4">
    <name type="scientific">Nocardia rhamnosiphila</name>
    <dbReference type="NCBI Taxonomy" id="426716"/>
    <lineage>
        <taxon>Bacteria</taxon>
        <taxon>Bacillati</taxon>
        <taxon>Actinomycetota</taxon>
        <taxon>Actinomycetes</taxon>
        <taxon>Mycobacteriales</taxon>
        <taxon>Nocardiaceae</taxon>
        <taxon>Nocardia</taxon>
    </lineage>
</organism>
<evidence type="ECO:0000313" key="3">
    <source>
        <dbReference type="EMBL" id="MEU1957164.1"/>
    </source>
</evidence>
<keyword evidence="1" id="KW-1133">Transmembrane helix</keyword>
<accession>A0ABV2X1Y1</accession>
<reference evidence="3 4" key="1">
    <citation type="submission" date="2024-06" db="EMBL/GenBank/DDBJ databases">
        <title>The Natural Products Discovery Center: Release of the First 8490 Sequenced Strains for Exploring Actinobacteria Biosynthetic Diversity.</title>
        <authorList>
            <person name="Kalkreuter E."/>
            <person name="Kautsar S.A."/>
            <person name="Yang D."/>
            <person name="Bader C.D."/>
            <person name="Teijaro C.N."/>
            <person name="Fluegel L."/>
            <person name="Davis C.M."/>
            <person name="Simpson J.R."/>
            <person name="Lauterbach L."/>
            <person name="Steele A.D."/>
            <person name="Gui C."/>
            <person name="Meng S."/>
            <person name="Li G."/>
            <person name="Viehrig K."/>
            <person name="Ye F."/>
            <person name="Su P."/>
            <person name="Kiefer A.F."/>
            <person name="Nichols A."/>
            <person name="Cepeda A.J."/>
            <person name="Yan W."/>
            <person name="Fan B."/>
            <person name="Jiang Y."/>
            <person name="Adhikari A."/>
            <person name="Zheng C.-J."/>
            <person name="Schuster L."/>
            <person name="Cowan T.M."/>
            <person name="Smanski M.J."/>
            <person name="Chevrette M.G."/>
            <person name="De Carvalho L.P.S."/>
            <person name="Shen B."/>
        </authorList>
    </citation>
    <scope>NUCLEOTIDE SEQUENCE [LARGE SCALE GENOMIC DNA]</scope>
    <source>
        <strain evidence="3 4">NPDC019708</strain>
    </source>
</reference>
<feature type="domain" description="PepSY" evidence="2">
    <location>
        <begin position="67"/>
        <end position="120"/>
    </location>
</feature>
<dbReference type="GeneID" id="96242456"/>
<evidence type="ECO:0000313" key="4">
    <source>
        <dbReference type="Proteomes" id="UP001550628"/>
    </source>
</evidence>
<dbReference type="Pfam" id="PF03413">
    <property type="entry name" value="PepSY"/>
    <property type="match status" value="1"/>
</dbReference>
<proteinExistence type="predicted"/>
<sequence length="125" mass="12769">MASVIRQAVAGLRWILIGAAVVAVVAGAAVGVATVALGHTPPHGTVALDRPIAEWSLVADPGIDRIQAMDAAVAAVPDSRAVAAEFETEHRGPVWEVEVVTSAGVEYEVTVDANTGEIIGAAEHD</sequence>
<comment type="caution">
    <text evidence="3">The sequence shown here is derived from an EMBL/GenBank/DDBJ whole genome shotgun (WGS) entry which is preliminary data.</text>
</comment>